<reference evidence="1 2" key="1">
    <citation type="journal article" date="2024" name="Plant J.">
        <title>Genome sequences and population genomics reveal climatic adaptation and genomic divergence between two closely related sweetgum species.</title>
        <authorList>
            <person name="Xu W.Q."/>
            <person name="Ren C.Q."/>
            <person name="Zhang X.Y."/>
            <person name="Comes H.P."/>
            <person name="Liu X.H."/>
            <person name="Li Y.G."/>
            <person name="Kettle C.J."/>
            <person name="Jalonen R."/>
            <person name="Gaisberger H."/>
            <person name="Ma Y.Z."/>
            <person name="Qiu Y.X."/>
        </authorList>
    </citation>
    <scope>NUCLEOTIDE SEQUENCE [LARGE SCALE GENOMIC DNA]</scope>
    <source>
        <strain evidence="1">Hangzhou</strain>
    </source>
</reference>
<accession>A0AAP0X5C1</accession>
<gene>
    <name evidence="1" type="ORF">L1049_024714</name>
</gene>
<organism evidence="1 2">
    <name type="scientific">Liquidambar formosana</name>
    <name type="common">Formosan gum</name>
    <dbReference type="NCBI Taxonomy" id="63359"/>
    <lineage>
        <taxon>Eukaryota</taxon>
        <taxon>Viridiplantae</taxon>
        <taxon>Streptophyta</taxon>
        <taxon>Embryophyta</taxon>
        <taxon>Tracheophyta</taxon>
        <taxon>Spermatophyta</taxon>
        <taxon>Magnoliopsida</taxon>
        <taxon>eudicotyledons</taxon>
        <taxon>Gunneridae</taxon>
        <taxon>Pentapetalae</taxon>
        <taxon>Saxifragales</taxon>
        <taxon>Altingiaceae</taxon>
        <taxon>Liquidambar</taxon>
    </lineage>
</organism>
<keyword evidence="2" id="KW-1185">Reference proteome</keyword>
<evidence type="ECO:0000313" key="1">
    <source>
        <dbReference type="EMBL" id="KAK9285520.1"/>
    </source>
</evidence>
<sequence length="56" mass="6325">MEIGNEVHSFLGGDISHPDIDKIHLELKRIRLQMKAMDDIAEIVSPEIQVLAETDL</sequence>
<proteinExistence type="predicted"/>
<name>A0AAP0X5C1_LIQFO</name>
<protein>
    <submittedName>
        <fullName evidence="1">Uncharacterized protein</fullName>
    </submittedName>
</protein>
<dbReference type="Proteomes" id="UP001415857">
    <property type="component" value="Unassembled WGS sequence"/>
</dbReference>
<comment type="caution">
    <text evidence="1">The sequence shown here is derived from an EMBL/GenBank/DDBJ whole genome shotgun (WGS) entry which is preliminary data.</text>
</comment>
<dbReference type="AlphaFoldDB" id="A0AAP0X5C1"/>
<dbReference type="EMBL" id="JBBPBK010000005">
    <property type="protein sequence ID" value="KAK9285520.1"/>
    <property type="molecule type" value="Genomic_DNA"/>
</dbReference>
<evidence type="ECO:0000313" key="2">
    <source>
        <dbReference type="Proteomes" id="UP001415857"/>
    </source>
</evidence>